<organism evidence="1 2">
    <name type="scientific">Aphanocapsa feldmannii 277cI</name>
    <dbReference type="NCBI Taxonomy" id="2507554"/>
    <lineage>
        <taxon>Bacteria</taxon>
        <taxon>Bacillati</taxon>
        <taxon>Cyanobacteriota</taxon>
        <taxon>Cyanophyceae</taxon>
        <taxon>Oscillatoriophycideae</taxon>
        <taxon>Chroococcales</taxon>
        <taxon>Microcystaceae</taxon>
        <taxon>Aphanocapsa</taxon>
    </lineage>
</organism>
<proteinExistence type="predicted"/>
<name>A0A524RV81_9CHRO</name>
<dbReference type="AlphaFoldDB" id="A0A524RV81"/>
<evidence type="ECO:0000313" key="2">
    <source>
        <dbReference type="Proteomes" id="UP000315454"/>
    </source>
</evidence>
<gene>
    <name evidence="1" type="ORF">ERJ68_01500</name>
</gene>
<dbReference type="EMBL" id="SRMN01000014">
    <property type="protein sequence ID" value="TGH27070.1"/>
    <property type="molecule type" value="Genomic_DNA"/>
</dbReference>
<sequence>MLRNSLLRQLYHVCIQGSHAQQGRCDLLWQEAEQLGLDIDELVDLYEGAVLGYDADEIIERADELVDPCGLRAARQPTVRKTVTPLNLLHHAMASPAG</sequence>
<comment type="caution">
    <text evidence="1">The sequence shown here is derived from an EMBL/GenBank/DDBJ whole genome shotgun (WGS) entry which is preliminary data.</text>
</comment>
<evidence type="ECO:0000313" key="1">
    <source>
        <dbReference type="EMBL" id="TGH27070.1"/>
    </source>
</evidence>
<dbReference type="Proteomes" id="UP000315454">
    <property type="component" value="Unassembled WGS sequence"/>
</dbReference>
<accession>A0A524RV81</accession>
<reference evidence="1 2" key="1">
    <citation type="journal article" date="2019" name="mSystems">
        <title>Life at home and on the roam: Genomic adaptions reflect the dual lifestyle of an intracellular, facultative symbiont.</title>
        <authorList>
            <person name="Burgsdorf I."/>
        </authorList>
    </citation>
    <scope>NUCLEOTIDE SEQUENCE [LARGE SCALE GENOMIC DNA]</scope>
    <source>
        <strain evidence="1">277cI</strain>
    </source>
</reference>
<protein>
    <submittedName>
        <fullName evidence="1">Uncharacterized protein</fullName>
    </submittedName>
</protein>